<dbReference type="PROSITE" id="PS50011">
    <property type="entry name" value="PROTEIN_KINASE_DOM"/>
    <property type="match status" value="1"/>
</dbReference>
<organism evidence="10 11">
    <name type="scientific">Sneathiella marina</name>
    <dbReference type="NCBI Taxonomy" id="2950108"/>
    <lineage>
        <taxon>Bacteria</taxon>
        <taxon>Pseudomonadati</taxon>
        <taxon>Pseudomonadota</taxon>
        <taxon>Alphaproteobacteria</taxon>
        <taxon>Sneathiellales</taxon>
        <taxon>Sneathiellaceae</taxon>
        <taxon>Sneathiella</taxon>
    </lineage>
</organism>
<keyword evidence="5" id="KW-0418">Kinase</keyword>
<evidence type="ECO:0000259" key="9">
    <source>
        <dbReference type="PROSITE" id="PS50011"/>
    </source>
</evidence>
<proteinExistence type="predicted"/>
<evidence type="ECO:0000256" key="8">
    <source>
        <dbReference type="ARBA" id="ARBA00048679"/>
    </source>
</evidence>
<dbReference type="EMBL" id="CP098747">
    <property type="protein sequence ID" value="USG62717.1"/>
    <property type="molecule type" value="Genomic_DNA"/>
</dbReference>
<comment type="catalytic activity">
    <reaction evidence="8">
        <text>L-seryl-[protein] + ATP = O-phospho-L-seryl-[protein] + ADP + H(+)</text>
        <dbReference type="Rhea" id="RHEA:17989"/>
        <dbReference type="Rhea" id="RHEA-COMP:9863"/>
        <dbReference type="Rhea" id="RHEA-COMP:11604"/>
        <dbReference type="ChEBI" id="CHEBI:15378"/>
        <dbReference type="ChEBI" id="CHEBI:29999"/>
        <dbReference type="ChEBI" id="CHEBI:30616"/>
        <dbReference type="ChEBI" id="CHEBI:83421"/>
        <dbReference type="ChEBI" id="CHEBI:456216"/>
        <dbReference type="EC" id="2.7.11.1"/>
    </reaction>
</comment>
<keyword evidence="4" id="KW-0547">Nucleotide-binding</keyword>
<keyword evidence="11" id="KW-1185">Reference proteome</keyword>
<evidence type="ECO:0000256" key="1">
    <source>
        <dbReference type="ARBA" id="ARBA00012513"/>
    </source>
</evidence>
<dbReference type="Proteomes" id="UP001056291">
    <property type="component" value="Chromosome"/>
</dbReference>
<keyword evidence="6" id="KW-0067">ATP-binding</keyword>
<evidence type="ECO:0000256" key="7">
    <source>
        <dbReference type="ARBA" id="ARBA00047899"/>
    </source>
</evidence>
<sequence>MSLAEEITEPQGNAPIEVGPQLDGRYQIDLSARLDFLDKGQNQAYKAIDVKNPTVELFAMISNPFVPYRLDYAEAMKVSHIPGITEFLAHGPVRFGDMDIRYVFVFKMPVGGLVFNRSDGPMDERVILNKIVPQLIEALKALEKLNIPHRGIRADNLFYEDIAQSNVVLGESITTPAGSDQIAVYEPIESANAHAFGRGAGNISSDIYAMGVLIVHLLSGRLPQDNVSLEQIFVSKLEMGSYALLTSDLSLSSRMQLLLKGLLHDDPARRWDMEQFSKWREIMHDRAKVGAGDRQVPGAIFVAGHEYDSPKLLANALAGVPKEACELLKSGKLENWVKNSLRDNDTAERLAEIQFSSRNNSRGQSKTELTATAQIATLLSPTCAIRYRDLAFSKDGLPSLLAFAFQSDDATMKASIGELLESGVLVELLAEGIGEQGPRRTGALLLSKMADCMEYMKSKDRFGFGLERCFYELNPTAACLSPSLLGSHVTTMSQFMKVVEKKLTTPGNQVNPFDRHCAAFIAAKASGQGKSFRQIALGKPGSIEHSAGLLNMFGRLQNVYHPGPLPGFCIWADSQLKPLIANLKSELRREFVMKRFEVGRKSGNIGTILLATDIQRHTRKDEKEFHQARSNFAGAEQLAVRLESAIEERKAAATQYGNWIASVLSITALLTSMGLSALHFMG</sequence>
<dbReference type="Gene3D" id="1.10.510.10">
    <property type="entry name" value="Transferase(Phosphotransferase) domain 1"/>
    <property type="match status" value="1"/>
</dbReference>
<reference evidence="10" key="1">
    <citation type="submission" date="2022-06" db="EMBL/GenBank/DDBJ databases">
        <title>Sneathiella actinostolidae sp. nov., isolated from a sea anemonein the Western Pacific Ocean.</title>
        <authorList>
            <person name="Wei M.J."/>
        </authorList>
    </citation>
    <scope>NUCLEOTIDE SEQUENCE</scope>
    <source>
        <strain evidence="10">PHK-P5</strain>
    </source>
</reference>
<dbReference type="SMART" id="SM00220">
    <property type="entry name" value="S_TKc"/>
    <property type="match status" value="1"/>
</dbReference>
<dbReference type="EC" id="2.7.11.1" evidence="1"/>
<dbReference type="PANTHER" id="PTHR43895:SF32">
    <property type="entry name" value="SERINE_THREONINE-PROTEIN KINASE CHK1"/>
    <property type="match status" value="1"/>
</dbReference>
<name>A0ABY4W9Y8_9PROT</name>
<evidence type="ECO:0000256" key="4">
    <source>
        <dbReference type="ARBA" id="ARBA00022741"/>
    </source>
</evidence>
<keyword evidence="2" id="KW-0723">Serine/threonine-protein kinase</keyword>
<dbReference type="PANTHER" id="PTHR43895">
    <property type="entry name" value="CALCIUM/CALMODULIN-DEPENDENT PROTEIN KINASE KINASE-RELATED"/>
    <property type="match status" value="1"/>
</dbReference>
<evidence type="ECO:0000256" key="3">
    <source>
        <dbReference type="ARBA" id="ARBA00022679"/>
    </source>
</evidence>
<dbReference type="SUPFAM" id="SSF56112">
    <property type="entry name" value="Protein kinase-like (PK-like)"/>
    <property type="match status" value="1"/>
</dbReference>
<accession>A0ABY4W9Y8</accession>
<feature type="domain" description="Protein kinase" evidence="9">
    <location>
        <begin position="1"/>
        <end position="283"/>
    </location>
</feature>
<gene>
    <name evidence="10" type="ORF">NBZ79_06970</name>
</gene>
<evidence type="ECO:0000313" key="10">
    <source>
        <dbReference type="EMBL" id="USG62717.1"/>
    </source>
</evidence>
<dbReference type="InterPro" id="IPR000719">
    <property type="entry name" value="Prot_kinase_dom"/>
</dbReference>
<evidence type="ECO:0000256" key="6">
    <source>
        <dbReference type="ARBA" id="ARBA00022840"/>
    </source>
</evidence>
<evidence type="ECO:0000256" key="2">
    <source>
        <dbReference type="ARBA" id="ARBA00022527"/>
    </source>
</evidence>
<evidence type="ECO:0000256" key="5">
    <source>
        <dbReference type="ARBA" id="ARBA00022777"/>
    </source>
</evidence>
<protein>
    <recommendedName>
        <fullName evidence="1">non-specific serine/threonine protein kinase</fullName>
        <ecNumber evidence="1">2.7.11.1</ecNumber>
    </recommendedName>
</protein>
<keyword evidence="3" id="KW-0808">Transferase</keyword>
<comment type="catalytic activity">
    <reaction evidence="7">
        <text>L-threonyl-[protein] + ATP = O-phospho-L-threonyl-[protein] + ADP + H(+)</text>
        <dbReference type="Rhea" id="RHEA:46608"/>
        <dbReference type="Rhea" id="RHEA-COMP:11060"/>
        <dbReference type="Rhea" id="RHEA-COMP:11605"/>
        <dbReference type="ChEBI" id="CHEBI:15378"/>
        <dbReference type="ChEBI" id="CHEBI:30013"/>
        <dbReference type="ChEBI" id="CHEBI:30616"/>
        <dbReference type="ChEBI" id="CHEBI:61977"/>
        <dbReference type="ChEBI" id="CHEBI:456216"/>
        <dbReference type="EC" id="2.7.11.1"/>
    </reaction>
</comment>
<dbReference type="InterPro" id="IPR011009">
    <property type="entry name" value="Kinase-like_dom_sf"/>
</dbReference>
<evidence type="ECO:0000313" key="11">
    <source>
        <dbReference type="Proteomes" id="UP001056291"/>
    </source>
</evidence>
<dbReference type="RefSeq" id="WP_251936755.1">
    <property type="nucleotide sequence ID" value="NZ_CP098747.1"/>
</dbReference>